<dbReference type="PROSITE" id="PS51257">
    <property type="entry name" value="PROKAR_LIPOPROTEIN"/>
    <property type="match status" value="1"/>
</dbReference>
<dbReference type="AlphaFoldDB" id="A0A292YJF1"/>
<feature type="signal peptide" evidence="1">
    <location>
        <begin position="1"/>
        <end position="26"/>
    </location>
</feature>
<protein>
    <submittedName>
        <fullName evidence="2">Uncharacterized protein</fullName>
    </submittedName>
</protein>
<dbReference type="Proteomes" id="UP000217785">
    <property type="component" value="Unassembled WGS sequence"/>
</dbReference>
<dbReference type="EMBL" id="BDUF01000014">
    <property type="protein sequence ID" value="GAX89031.1"/>
    <property type="molecule type" value="Genomic_DNA"/>
</dbReference>
<comment type="caution">
    <text evidence="2">The sequence shown here is derived from an EMBL/GenBank/DDBJ whole genome shotgun (WGS) entry which is preliminary data.</text>
</comment>
<sequence>MKKLFNVLLITALACGLALFSSNGLSEIVGDDVGLSLIAGDDVGLSLIAGDDVGLSLIAVDEEGLSQRI</sequence>
<reference evidence="3" key="1">
    <citation type="submission" date="2017-07" db="EMBL/GenBank/DDBJ databases">
        <title>Draft genome sequence of Effusibacillus lacus strain skLN1.</title>
        <authorList>
            <person name="Watanabe M."/>
            <person name="Kojima H."/>
            <person name="Fukui M."/>
        </authorList>
    </citation>
    <scope>NUCLEOTIDE SEQUENCE [LARGE SCALE GENOMIC DNA]</scope>
    <source>
        <strain evidence="3">skLN1</strain>
    </source>
</reference>
<evidence type="ECO:0000313" key="2">
    <source>
        <dbReference type="EMBL" id="GAX89031.1"/>
    </source>
</evidence>
<keyword evidence="3" id="KW-1185">Reference proteome</keyword>
<evidence type="ECO:0000313" key="3">
    <source>
        <dbReference type="Proteomes" id="UP000217785"/>
    </source>
</evidence>
<accession>A0A292YJF1</accession>
<feature type="chain" id="PRO_5039322441" evidence="1">
    <location>
        <begin position="27"/>
        <end position="69"/>
    </location>
</feature>
<name>A0A292YJF1_9BACL</name>
<organism evidence="2 3">
    <name type="scientific">Effusibacillus lacus</name>
    <dbReference type="NCBI Taxonomy" id="1348429"/>
    <lineage>
        <taxon>Bacteria</taxon>
        <taxon>Bacillati</taxon>
        <taxon>Bacillota</taxon>
        <taxon>Bacilli</taxon>
        <taxon>Bacillales</taxon>
        <taxon>Alicyclobacillaceae</taxon>
        <taxon>Effusibacillus</taxon>
    </lineage>
</organism>
<gene>
    <name evidence="2" type="ORF">EFBL_0645</name>
</gene>
<proteinExistence type="predicted"/>
<keyword evidence="1" id="KW-0732">Signal</keyword>
<evidence type="ECO:0000256" key="1">
    <source>
        <dbReference type="SAM" id="SignalP"/>
    </source>
</evidence>
<dbReference type="RefSeq" id="WP_096180730.1">
    <property type="nucleotide sequence ID" value="NZ_BDUF01000014.1"/>
</dbReference>